<dbReference type="Pfam" id="PF26017">
    <property type="entry name" value="BACK_BTBD8"/>
    <property type="match status" value="1"/>
</dbReference>
<dbReference type="EMBL" id="CAXITT010001057">
    <property type="protein sequence ID" value="CAL1547748.1"/>
    <property type="molecule type" value="Genomic_DNA"/>
</dbReference>
<feature type="region of interest" description="Disordered" evidence="1">
    <location>
        <begin position="553"/>
        <end position="572"/>
    </location>
</feature>
<gene>
    <name evidence="3" type="ORF">GSLYS_00021065001</name>
</gene>
<organism evidence="3 4">
    <name type="scientific">Lymnaea stagnalis</name>
    <name type="common">Great pond snail</name>
    <name type="synonym">Helix stagnalis</name>
    <dbReference type="NCBI Taxonomy" id="6523"/>
    <lineage>
        <taxon>Eukaryota</taxon>
        <taxon>Metazoa</taxon>
        <taxon>Spiralia</taxon>
        <taxon>Lophotrochozoa</taxon>
        <taxon>Mollusca</taxon>
        <taxon>Gastropoda</taxon>
        <taxon>Heterobranchia</taxon>
        <taxon>Euthyneura</taxon>
        <taxon>Panpulmonata</taxon>
        <taxon>Hygrophila</taxon>
        <taxon>Lymnaeoidea</taxon>
        <taxon>Lymnaeidae</taxon>
        <taxon>Lymnaea</taxon>
    </lineage>
</organism>
<evidence type="ECO:0000313" key="3">
    <source>
        <dbReference type="EMBL" id="CAL1547748.1"/>
    </source>
</evidence>
<feature type="region of interest" description="Disordered" evidence="1">
    <location>
        <begin position="189"/>
        <end position="433"/>
    </location>
</feature>
<feature type="compositionally biased region" description="Low complexity" evidence="1">
    <location>
        <begin position="383"/>
        <end position="399"/>
    </location>
</feature>
<evidence type="ECO:0000313" key="4">
    <source>
        <dbReference type="Proteomes" id="UP001497497"/>
    </source>
</evidence>
<accession>A0AAV2INP9</accession>
<dbReference type="Proteomes" id="UP001497497">
    <property type="component" value="Unassembled WGS sequence"/>
</dbReference>
<feature type="compositionally biased region" description="Low complexity" evidence="1">
    <location>
        <begin position="345"/>
        <end position="367"/>
    </location>
</feature>
<feature type="region of interest" description="Disordered" evidence="1">
    <location>
        <begin position="579"/>
        <end position="603"/>
    </location>
</feature>
<comment type="caution">
    <text evidence="3">The sequence shown here is derived from an EMBL/GenBank/DDBJ whole genome shotgun (WGS) entry which is preliminary data.</text>
</comment>
<feature type="compositionally biased region" description="Polar residues" evidence="1">
    <location>
        <begin position="252"/>
        <end position="271"/>
    </location>
</feature>
<feature type="compositionally biased region" description="Polar residues" evidence="1">
    <location>
        <begin position="369"/>
        <end position="382"/>
    </location>
</feature>
<proteinExistence type="predicted"/>
<feature type="domain" description="BTBD8 BACK" evidence="2">
    <location>
        <begin position="6"/>
        <end position="61"/>
    </location>
</feature>
<evidence type="ECO:0000256" key="1">
    <source>
        <dbReference type="SAM" id="MobiDB-lite"/>
    </source>
</evidence>
<name>A0AAV2INP9_LYMST</name>
<dbReference type="PANTHER" id="PTHR22427:SF7">
    <property type="entry name" value="GH15728P"/>
    <property type="match status" value="1"/>
</dbReference>
<keyword evidence="4" id="KW-1185">Reference proteome</keyword>
<protein>
    <recommendedName>
        <fullName evidence="2">BTBD8 BACK domain-containing protein</fullName>
    </recommendedName>
</protein>
<evidence type="ECO:0000259" key="2">
    <source>
        <dbReference type="Pfam" id="PF26017"/>
    </source>
</evidence>
<dbReference type="PANTHER" id="PTHR22427">
    <property type="entry name" value="GH15728P"/>
    <property type="match status" value="1"/>
</dbReference>
<dbReference type="InterPro" id="IPR043225">
    <property type="entry name" value="BACK_BTBD8"/>
</dbReference>
<feature type="compositionally biased region" description="Basic and acidic residues" evidence="1">
    <location>
        <begin position="302"/>
        <end position="315"/>
    </location>
</feature>
<feature type="compositionally biased region" description="Polar residues" evidence="1">
    <location>
        <begin position="281"/>
        <end position="301"/>
    </location>
</feature>
<reference evidence="3 4" key="1">
    <citation type="submission" date="2024-04" db="EMBL/GenBank/DDBJ databases">
        <authorList>
            <consortium name="Genoscope - CEA"/>
            <person name="William W."/>
        </authorList>
    </citation>
    <scope>NUCLEOTIDE SEQUENCE [LARGE SCALE GENOMIC DNA]</scope>
</reference>
<dbReference type="AlphaFoldDB" id="A0AAV2INP9"/>
<feature type="compositionally biased region" description="Polar residues" evidence="1">
    <location>
        <begin position="213"/>
        <end position="228"/>
    </location>
</feature>
<sequence length="667" mass="72813">MSVEGIKSQMTAKNVLDIIMECNKLTTSLPRIKWTESILGLLTQLMDMCIEFTSVNFTKVISTQEFHQWAKVASWKAGALEEIFNSVIDSLPIETACRVFHTLIHLEAFLSNLDSSDLDVVGLLQAMIKRCEKFFKAHIHQVMRSKEWFLLPKSIQSRIMENSAYLYLGDFAGPQIKPPAKVSLRLKQTTSLDKPMKSGMPQLTGNLRKGNQPIKQLSLARSNSTKNLPTKEGGVTKPRSKERPKSFIHVNGSDQTAAGCSKATASSSCMLSHQPPKQRKTSFTSKLSEQVRTSFSQSRSESLPKDSLEKLKTNEKSSGSSAAPEKNELKNTVQPDHQKNSRIRVSYQKSLSVPSSKSESLPSQIESNLACSQSQKSELGTNSRMSLSSSPRSPRQSMSKIPMSVRSPKLGNRSRPGSQIVDSEEAHESSSRIGLSLEGAGRVNLEAERHPSLNCSVTIKTTVDLEAENLGKSADSKPVFDSSVDNKFVVDHDNLGKTFDSDPLIYSSVQGKSLDLGGEVDSRSDSTGDINGSISTRPFEIFMSPLSYHGSSHTSEIGFSDTGPTDSMSQMSSLLDIGDDMSASWGGDHPAQSDHFPESNNTAEHSIKSNFTESSQSMEGCHASGELDHGRSPLGEVEIASAAGVVCDVKIIRMSKPLIVGFFVPPE</sequence>